<evidence type="ECO:0000313" key="2">
    <source>
        <dbReference type="Proteomes" id="UP000325440"/>
    </source>
</evidence>
<keyword evidence="2" id="KW-1185">Reference proteome</keyword>
<evidence type="ECO:0000313" key="1">
    <source>
        <dbReference type="EMBL" id="VVC30601.1"/>
    </source>
</evidence>
<proteinExistence type="predicted"/>
<reference evidence="1 2" key="1">
    <citation type="submission" date="2019-08" db="EMBL/GenBank/DDBJ databases">
        <authorList>
            <person name="Alioto T."/>
            <person name="Alioto T."/>
            <person name="Gomez Garrido J."/>
        </authorList>
    </citation>
    <scope>NUCLEOTIDE SEQUENCE [LARGE SCALE GENOMIC DNA]</scope>
</reference>
<dbReference type="Proteomes" id="UP000325440">
    <property type="component" value="Unassembled WGS sequence"/>
</dbReference>
<name>A0A5E4MJJ5_9HEMI</name>
<dbReference type="EMBL" id="CABPRJ010000525">
    <property type="protein sequence ID" value="VVC30601.1"/>
    <property type="molecule type" value="Genomic_DNA"/>
</dbReference>
<accession>A0A5E4MJJ5</accession>
<dbReference type="AlphaFoldDB" id="A0A5E4MJJ5"/>
<sequence>MSAGSCDPMFIPAVKANDSQHSAAVVLLRALHNKYSELDDFDADVVRRIIHEFNESNEYPTAFSILNEIKKILAHYQGCVLSNELDDIACSMGHEIVRLSLIHCEYNPIELIRAQVKGKVAKNNSASKWWTSKDSLRDIGFGIKM</sequence>
<gene>
    <name evidence="1" type="ORF">CINCED_3A015673</name>
</gene>
<dbReference type="OrthoDB" id="10039611at2759"/>
<organism evidence="1 2">
    <name type="scientific">Cinara cedri</name>
    <dbReference type="NCBI Taxonomy" id="506608"/>
    <lineage>
        <taxon>Eukaryota</taxon>
        <taxon>Metazoa</taxon>
        <taxon>Ecdysozoa</taxon>
        <taxon>Arthropoda</taxon>
        <taxon>Hexapoda</taxon>
        <taxon>Insecta</taxon>
        <taxon>Pterygota</taxon>
        <taxon>Neoptera</taxon>
        <taxon>Paraneoptera</taxon>
        <taxon>Hemiptera</taxon>
        <taxon>Sternorrhyncha</taxon>
        <taxon>Aphidomorpha</taxon>
        <taxon>Aphidoidea</taxon>
        <taxon>Aphididae</taxon>
        <taxon>Lachninae</taxon>
        <taxon>Cinara</taxon>
    </lineage>
</organism>
<protein>
    <submittedName>
        <fullName evidence="1">Uncharacterized protein</fullName>
    </submittedName>
</protein>